<protein>
    <submittedName>
        <fullName evidence="2">Endonuclease, Uma2 family (Restriction endonuclease fold)</fullName>
    </submittedName>
</protein>
<dbReference type="RefSeq" id="WP_177228934.1">
    <property type="nucleotide sequence ID" value="NZ_FORP01000025.1"/>
</dbReference>
<dbReference type="Gene3D" id="3.90.1570.10">
    <property type="entry name" value="tt1808, chain A"/>
    <property type="match status" value="1"/>
</dbReference>
<dbReference type="EMBL" id="FORP01000025">
    <property type="protein sequence ID" value="SFK59925.1"/>
    <property type="molecule type" value="Genomic_DNA"/>
</dbReference>
<organism evidence="2 3">
    <name type="scientific">Amycolatopsis sacchari</name>
    <dbReference type="NCBI Taxonomy" id="115433"/>
    <lineage>
        <taxon>Bacteria</taxon>
        <taxon>Bacillati</taxon>
        <taxon>Actinomycetota</taxon>
        <taxon>Actinomycetes</taxon>
        <taxon>Pseudonocardiales</taxon>
        <taxon>Pseudonocardiaceae</taxon>
        <taxon>Amycolatopsis</taxon>
    </lineage>
</organism>
<dbReference type="PANTHER" id="PTHR35400">
    <property type="entry name" value="SLR1083 PROTEIN"/>
    <property type="match status" value="1"/>
</dbReference>
<keyword evidence="2" id="KW-0540">Nuclease</keyword>
<reference evidence="2 3" key="1">
    <citation type="submission" date="2016-10" db="EMBL/GenBank/DDBJ databases">
        <authorList>
            <person name="de Groot N.N."/>
        </authorList>
    </citation>
    <scope>NUCLEOTIDE SEQUENCE [LARGE SCALE GENOMIC DNA]</scope>
    <source>
        <strain evidence="2 3">DSM 44468</strain>
    </source>
</reference>
<accession>A0A1I4ATX5</accession>
<dbReference type="InterPro" id="IPR011335">
    <property type="entry name" value="Restrct_endonuc-II-like"/>
</dbReference>
<dbReference type="STRING" id="115433.SAMN05421835_12553"/>
<dbReference type="InterPro" id="IPR012296">
    <property type="entry name" value="Nuclease_put_TT1808"/>
</dbReference>
<keyword evidence="2" id="KW-0255">Endonuclease</keyword>
<proteinExistence type="predicted"/>
<evidence type="ECO:0000259" key="1">
    <source>
        <dbReference type="Pfam" id="PF05685"/>
    </source>
</evidence>
<dbReference type="Pfam" id="PF05685">
    <property type="entry name" value="Uma2"/>
    <property type="match status" value="1"/>
</dbReference>
<keyword evidence="2" id="KW-0378">Hydrolase</keyword>
<dbReference type="PANTHER" id="PTHR35400:SF3">
    <property type="entry name" value="SLL1072 PROTEIN"/>
    <property type="match status" value="1"/>
</dbReference>
<feature type="domain" description="Putative restriction endonuclease" evidence="1">
    <location>
        <begin position="9"/>
        <end position="166"/>
    </location>
</feature>
<dbReference type="SUPFAM" id="SSF52980">
    <property type="entry name" value="Restriction endonuclease-like"/>
    <property type="match status" value="1"/>
</dbReference>
<dbReference type="GO" id="GO:0004519">
    <property type="term" value="F:endonuclease activity"/>
    <property type="evidence" value="ECO:0007669"/>
    <property type="project" value="UniProtKB-KW"/>
</dbReference>
<name>A0A1I4ATX5_9PSEU</name>
<evidence type="ECO:0000313" key="2">
    <source>
        <dbReference type="EMBL" id="SFK59925.1"/>
    </source>
</evidence>
<dbReference type="Proteomes" id="UP000199025">
    <property type="component" value="Unassembled WGS sequence"/>
</dbReference>
<sequence length="175" mass="19366">MLGPTTVEEWLAAERSRLELLLGHLYAPSRPSGSHQRASFRLARAVDDSLQAVGRRDLEVLPAVAVRISTPFRTVLVPDLAVVKVGEDRRLYERGDVLLAVEVWSQDNSQDERETKTAAYAQVGIPHLWLFDPPVSFTAYRLEDAKYVEVVHADNGETVTAPGPVPVEIDTAKLP</sequence>
<dbReference type="InterPro" id="IPR008538">
    <property type="entry name" value="Uma2"/>
</dbReference>
<keyword evidence="3" id="KW-1185">Reference proteome</keyword>
<dbReference type="AlphaFoldDB" id="A0A1I4ATX5"/>
<gene>
    <name evidence="2" type="ORF">SAMN05421835_12553</name>
</gene>
<dbReference type="CDD" id="cd06260">
    <property type="entry name" value="DUF820-like"/>
    <property type="match status" value="1"/>
</dbReference>
<evidence type="ECO:0000313" key="3">
    <source>
        <dbReference type="Proteomes" id="UP000199025"/>
    </source>
</evidence>